<dbReference type="InterPro" id="IPR000198">
    <property type="entry name" value="RhoGAP_dom"/>
</dbReference>
<gene>
    <name evidence="3" type="ORF">ElyMa_005877700</name>
</gene>
<reference evidence="3 4" key="1">
    <citation type="journal article" date="2021" name="Elife">
        <title>Chloroplast acquisition without the gene transfer in kleptoplastic sea slugs, Plakobranchus ocellatus.</title>
        <authorList>
            <person name="Maeda T."/>
            <person name="Takahashi S."/>
            <person name="Yoshida T."/>
            <person name="Shimamura S."/>
            <person name="Takaki Y."/>
            <person name="Nagai Y."/>
            <person name="Toyoda A."/>
            <person name="Suzuki Y."/>
            <person name="Arimoto A."/>
            <person name="Ishii H."/>
            <person name="Satoh N."/>
            <person name="Nishiyama T."/>
            <person name="Hasebe M."/>
            <person name="Maruyama T."/>
            <person name="Minagawa J."/>
            <person name="Obokata J."/>
            <person name="Shigenobu S."/>
        </authorList>
    </citation>
    <scope>NUCLEOTIDE SEQUENCE [LARGE SCALE GENOMIC DNA]</scope>
</reference>
<dbReference type="InterPro" id="IPR008936">
    <property type="entry name" value="Rho_GTPase_activation_prot"/>
</dbReference>
<keyword evidence="4" id="KW-1185">Reference proteome</keyword>
<dbReference type="SUPFAM" id="SSF48350">
    <property type="entry name" value="GTPase activation domain, GAP"/>
    <property type="match status" value="1"/>
</dbReference>
<comment type="caution">
    <text evidence="3">The sequence shown here is derived from an EMBL/GenBank/DDBJ whole genome shotgun (WGS) entry which is preliminary data.</text>
</comment>
<accession>A0AAV4G2Z8</accession>
<dbReference type="GO" id="GO:0051056">
    <property type="term" value="P:regulation of small GTPase mediated signal transduction"/>
    <property type="evidence" value="ECO:0007669"/>
    <property type="project" value="TreeGrafter"/>
</dbReference>
<dbReference type="Proteomes" id="UP000762676">
    <property type="component" value="Unassembled WGS sequence"/>
</dbReference>
<dbReference type="Pfam" id="PF00620">
    <property type="entry name" value="RhoGAP"/>
    <property type="match status" value="1"/>
</dbReference>
<dbReference type="Gene3D" id="1.10.555.10">
    <property type="entry name" value="Rho GTPase activation protein"/>
    <property type="match status" value="1"/>
</dbReference>
<dbReference type="GO" id="GO:0005737">
    <property type="term" value="C:cytoplasm"/>
    <property type="evidence" value="ECO:0007669"/>
    <property type="project" value="TreeGrafter"/>
</dbReference>
<protein>
    <submittedName>
        <fullName evidence="3">Rho GTPase-activating protein 19</fullName>
    </submittedName>
</protein>
<evidence type="ECO:0000259" key="2">
    <source>
        <dbReference type="PROSITE" id="PS50238"/>
    </source>
</evidence>
<evidence type="ECO:0000256" key="1">
    <source>
        <dbReference type="ARBA" id="ARBA00022468"/>
    </source>
</evidence>
<keyword evidence="1" id="KW-0343">GTPase activation</keyword>
<sequence>MDHLNKQQWEYLEEKYISRTRKCVPDKFQEMCHMHLAFLLDLSGDKLEQLLVSGEQPQTKRKLGLSSAVNVFKKKEKAPTGLFGAPLTDESVCLMLPLIRFLKAEKHVCKEGLFRKPGHRLRMNALRDSLNVHGTATRLDPEVYSPYDVAGVLKEFLRELPEPLLTDKHMEAHRQIQEMGKHVSTEEAVQRFAKKKLSALQLLMLLVPTPARKMTLQVLWLLQRVADCPETRLTPTTLGTLFAPVFFLDRDLDAQEMCTAVSQAEPGLAFMIQHAHLLFKVISLMAHMGLGCGVKGPVQVNCRPWRRPDYWCHK</sequence>
<dbReference type="EMBL" id="BMAT01011802">
    <property type="protein sequence ID" value="GFR79531.1"/>
    <property type="molecule type" value="Genomic_DNA"/>
</dbReference>
<dbReference type="PROSITE" id="PS50238">
    <property type="entry name" value="RHOGAP"/>
    <property type="match status" value="1"/>
</dbReference>
<dbReference type="GO" id="GO:0005096">
    <property type="term" value="F:GTPase activator activity"/>
    <property type="evidence" value="ECO:0007669"/>
    <property type="project" value="UniProtKB-KW"/>
</dbReference>
<proteinExistence type="predicted"/>
<dbReference type="PANTHER" id="PTHR14963">
    <property type="entry name" value="RHO GTPASE ACTIVATING PROTEIN 18,19-RELATED"/>
    <property type="match status" value="1"/>
</dbReference>
<feature type="domain" description="Rho-GAP" evidence="2">
    <location>
        <begin position="85"/>
        <end position="279"/>
    </location>
</feature>
<dbReference type="SMART" id="SM00324">
    <property type="entry name" value="RhoGAP"/>
    <property type="match status" value="1"/>
</dbReference>
<dbReference type="GO" id="GO:0007165">
    <property type="term" value="P:signal transduction"/>
    <property type="evidence" value="ECO:0007669"/>
    <property type="project" value="InterPro"/>
</dbReference>
<dbReference type="AlphaFoldDB" id="A0AAV4G2Z8"/>
<evidence type="ECO:0000313" key="3">
    <source>
        <dbReference type="EMBL" id="GFR79531.1"/>
    </source>
</evidence>
<name>A0AAV4G2Z8_9GAST</name>
<dbReference type="PANTHER" id="PTHR14963:SF7">
    <property type="entry name" value="RHO GTPASE-ACTIVATING PROTEIN 19"/>
    <property type="match status" value="1"/>
</dbReference>
<evidence type="ECO:0000313" key="4">
    <source>
        <dbReference type="Proteomes" id="UP000762676"/>
    </source>
</evidence>
<organism evidence="3 4">
    <name type="scientific">Elysia marginata</name>
    <dbReference type="NCBI Taxonomy" id="1093978"/>
    <lineage>
        <taxon>Eukaryota</taxon>
        <taxon>Metazoa</taxon>
        <taxon>Spiralia</taxon>
        <taxon>Lophotrochozoa</taxon>
        <taxon>Mollusca</taxon>
        <taxon>Gastropoda</taxon>
        <taxon>Heterobranchia</taxon>
        <taxon>Euthyneura</taxon>
        <taxon>Panpulmonata</taxon>
        <taxon>Sacoglossa</taxon>
        <taxon>Placobranchoidea</taxon>
        <taxon>Plakobranchidae</taxon>
        <taxon>Elysia</taxon>
    </lineage>
</organism>